<accession>A0A415KV02</accession>
<dbReference type="InterPro" id="IPR002656">
    <property type="entry name" value="Acyl_transf_3_dom"/>
</dbReference>
<dbReference type="EMBL" id="QROO01000006">
    <property type="protein sequence ID" value="RHL39966.1"/>
    <property type="molecule type" value="Genomic_DNA"/>
</dbReference>
<organism evidence="9 10">
    <name type="scientific">Bacteroides xylanisolvens</name>
    <dbReference type="NCBI Taxonomy" id="371601"/>
    <lineage>
        <taxon>Bacteria</taxon>
        <taxon>Pseudomonadati</taxon>
        <taxon>Bacteroidota</taxon>
        <taxon>Bacteroidia</taxon>
        <taxon>Bacteroidales</taxon>
        <taxon>Bacteroidaceae</taxon>
        <taxon>Bacteroides</taxon>
    </lineage>
</organism>
<evidence type="ECO:0000256" key="3">
    <source>
        <dbReference type="ARBA" id="ARBA00022475"/>
    </source>
</evidence>
<comment type="caution">
    <text evidence="9">The sequence shown here is derived from an EMBL/GenBank/DDBJ whole genome shotgun (WGS) entry which is preliminary data.</text>
</comment>
<dbReference type="GO" id="GO:0016413">
    <property type="term" value="F:O-acetyltransferase activity"/>
    <property type="evidence" value="ECO:0007669"/>
    <property type="project" value="TreeGrafter"/>
</dbReference>
<keyword evidence="5 7" id="KW-1133">Transmembrane helix</keyword>
<dbReference type="Proteomes" id="UP000284495">
    <property type="component" value="Unassembled WGS sequence"/>
</dbReference>
<protein>
    <submittedName>
        <fullName evidence="9">Acyltransferase</fullName>
    </submittedName>
</protein>
<comment type="subcellular location">
    <subcellularLocation>
        <location evidence="1">Cell membrane</location>
        <topology evidence="1">Multi-pass membrane protein</topology>
    </subcellularLocation>
</comment>
<proteinExistence type="inferred from homology"/>
<evidence type="ECO:0000313" key="10">
    <source>
        <dbReference type="Proteomes" id="UP000284495"/>
    </source>
</evidence>
<keyword evidence="9" id="KW-0012">Acyltransferase</keyword>
<dbReference type="GO" id="GO:0005886">
    <property type="term" value="C:plasma membrane"/>
    <property type="evidence" value="ECO:0007669"/>
    <property type="project" value="UniProtKB-SubCell"/>
</dbReference>
<feature type="transmembrane region" description="Helical" evidence="7">
    <location>
        <begin position="168"/>
        <end position="188"/>
    </location>
</feature>
<keyword evidence="9" id="KW-0808">Transferase</keyword>
<comment type="similarity">
    <text evidence="2">Belongs to the acyltransferase 3 family.</text>
</comment>
<feature type="domain" description="Acyltransferase 3" evidence="8">
    <location>
        <begin position="15"/>
        <end position="304"/>
    </location>
</feature>
<dbReference type="AlphaFoldDB" id="A0A415KV02"/>
<feature type="transmembrane region" description="Helical" evidence="7">
    <location>
        <begin position="76"/>
        <end position="99"/>
    </location>
</feature>
<reference evidence="9 10" key="1">
    <citation type="submission" date="2018-08" db="EMBL/GenBank/DDBJ databases">
        <title>A genome reference for cultivated species of the human gut microbiota.</title>
        <authorList>
            <person name="Zou Y."/>
            <person name="Xue W."/>
            <person name="Luo G."/>
        </authorList>
    </citation>
    <scope>NUCLEOTIDE SEQUENCE [LARGE SCALE GENOMIC DNA]</scope>
    <source>
        <strain evidence="9 10">AF38-2</strain>
    </source>
</reference>
<feature type="transmembrane region" description="Helical" evidence="7">
    <location>
        <begin position="32"/>
        <end position="56"/>
    </location>
</feature>
<evidence type="ECO:0000256" key="1">
    <source>
        <dbReference type="ARBA" id="ARBA00004651"/>
    </source>
</evidence>
<gene>
    <name evidence="9" type="ORF">DW027_05625</name>
</gene>
<feature type="transmembrane region" description="Helical" evidence="7">
    <location>
        <begin position="227"/>
        <end position="250"/>
    </location>
</feature>
<dbReference type="PANTHER" id="PTHR40074">
    <property type="entry name" value="O-ACETYLTRANSFERASE WECH"/>
    <property type="match status" value="1"/>
</dbReference>
<evidence type="ECO:0000256" key="6">
    <source>
        <dbReference type="ARBA" id="ARBA00023136"/>
    </source>
</evidence>
<evidence type="ECO:0000256" key="5">
    <source>
        <dbReference type="ARBA" id="ARBA00022989"/>
    </source>
</evidence>
<evidence type="ECO:0000256" key="7">
    <source>
        <dbReference type="SAM" id="Phobius"/>
    </source>
</evidence>
<evidence type="ECO:0000259" key="8">
    <source>
        <dbReference type="Pfam" id="PF01757"/>
    </source>
</evidence>
<keyword evidence="4 7" id="KW-0812">Transmembrane</keyword>
<dbReference type="GO" id="GO:0009246">
    <property type="term" value="P:enterobacterial common antigen biosynthetic process"/>
    <property type="evidence" value="ECO:0007669"/>
    <property type="project" value="TreeGrafter"/>
</dbReference>
<feature type="transmembrane region" description="Helical" evidence="7">
    <location>
        <begin position="200"/>
        <end position="221"/>
    </location>
</feature>
<sequence length="323" mass="37557">MNKELSSKITNANVLFTIFVVCLHARPSNLGVYHIVGTIADAAVPNFFVISSYLYFSSFCWEETCKSYFSKIKKRICSLLIPYLIFCAIGFLVITVKHLFKHEQLPYDIYSFQSIIRYWILGKGNPPLWYLTSLFEFVLFAPIIGYLVKLTKYSFFLIPLSAIACNSLNYSNILFWMPVLLLGAYCYYWERVVSAFFLKFGNFLMVAVIMLLILFCCYFYGLDNRNIWQYYVYRMIVPVIFIVVYSKINILPSSIVDNLKQYALFIYCVHYILLQLISPILKNISPFIGYAFKVIATIVIAYSIGVLLKIYFPRLWNILVGGR</sequence>
<keyword evidence="6 7" id="KW-0472">Membrane</keyword>
<dbReference type="RefSeq" id="WP_118218023.1">
    <property type="nucleotide sequence ID" value="NZ_JAQEAW010000001.1"/>
</dbReference>
<dbReference type="PANTHER" id="PTHR40074:SF2">
    <property type="entry name" value="O-ACETYLTRANSFERASE WECH"/>
    <property type="match status" value="1"/>
</dbReference>
<keyword evidence="3" id="KW-1003">Cell membrane</keyword>
<feature type="transmembrane region" description="Helical" evidence="7">
    <location>
        <begin position="128"/>
        <end position="148"/>
    </location>
</feature>
<evidence type="ECO:0000256" key="2">
    <source>
        <dbReference type="ARBA" id="ARBA00007400"/>
    </source>
</evidence>
<dbReference type="Pfam" id="PF01757">
    <property type="entry name" value="Acyl_transf_3"/>
    <property type="match status" value="1"/>
</dbReference>
<feature type="transmembrane region" description="Helical" evidence="7">
    <location>
        <begin position="9"/>
        <end position="26"/>
    </location>
</feature>
<feature type="transmembrane region" description="Helical" evidence="7">
    <location>
        <begin position="262"/>
        <end position="281"/>
    </location>
</feature>
<feature type="transmembrane region" description="Helical" evidence="7">
    <location>
        <begin position="287"/>
        <end position="308"/>
    </location>
</feature>
<evidence type="ECO:0000256" key="4">
    <source>
        <dbReference type="ARBA" id="ARBA00022692"/>
    </source>
</evidence>
<name>A0A415KV02_9BACE</name>
<evidence type="ECO:0000313" key="9">
    <source>
        <dbReference type="EMBL" id="RHL39966.1"/>
    </source>
</evidence>